<dbReference type="InterPro" id="IPR001227">
    <property type="entry name" value="Ac_transferase_dom_sf"/>
</dbReference>
<evidence type="ECO:0000256" key="4">
    <source>
        <dbReference type="ARBA" id="ARBA00023315"/>
    </source>
</evidence>
<dbReference type="InterPro" id="IPR020806">
    <property type="entry name" value="PKS_PP-bd"/>
</dbReference>
<dbReference type="GO" id="GO:0004312">
    <property type="term" value="F:fatty acid synthase activity"/>
    <property type="evidence" value="ECO:0007669"/>
    <property type="project" value="TreeGrafter"/>
</dbReference>
<dbReference type="InterPro" id="IPR014031">
    <property type="entry name" value="Ketoacyl_synth_C"/>
</dbReference>
<dbReference type="Proteomes" id="UP001321760">
    <property type="component" value="Unassembled WGS sequence"/>
</dbReference>
<feature type="region of interest" description="C-terminal hotdog fold" evidence="5">
    <location>
        <begin position="1548"/>
        <end position="1708"/>
    </location>
</feature>
<keyword evidence="1" id="KW-0596">Phosphopantetheine</keyword>
<accession>A0AAV9GKL4</accession>
<dbReference type="CDD" id="cd00833">
    <property type="entry name" value="PKS"/>
    <property type="match status" value="1"/>
</dbReference>
<evidence type="ECO:0000259" key="7">
    <source>
        <dbReference type="PROSITE" id="PS50075"/>
    </source>
</evidence>
<dbReference type="Pfam" id="PF00109">
    <property type="entry name" value="ketoacyl-synt"/>
    <property type="match status" value="1"/>
</dbReference>
<keyword evidence="3" id="KW-0808">Transferase</keyword>
<evidence type="ECO:0000313" key="10">
    <source>
        <dbReference type="EMBL" id="KAK4447396.1"/>
    </source>
</evidence>
<feature type="domain" description="Carrier" evidence="7">
    <location>
        <begin position="1760"/>
        <end position="1834"/>
    </location>
</feature>
<dbReference type="PANTHER" id="PTHR43775:SF14">
    <property type="entry name" value="ITERATIVE POLYKETIDE SYNTHASE AFOE-RELATED"/>
    <property type="match status" value="1"/>
</dbReference>
<evidence type="ECO:0000256" key="1">
    <source>
        <dbReference type="ARBA" id="ARBA00022450"/>
    </source>
</evidence>
<dbReference type="PROSITE" id="PS52004">
    <property type="entry name" value="KS3_2"/>
    <property type="match status" value="1"/>
</dbReference>
<dbReference type="Pfam" id="PF16073">
    <property type="entry name" value="SAT"/>
    <property type="match status" value="1"/>
</dbReference>
<feature type="region of interest" description="Disordered" evidence="6">
    <location>
        <begin position="1740"/>
        <end position="1760"/>
    </location>
</feature>
<keyword evidence="11" id="KW-1185">Reference proteome</keyword>
<dbReference type="InterPro" id="IPR006162">
    <property type="entry name" value="Ppantetheine_attach_site"/>
</dbReference>
<keyword evidence="4" id="KW-0012">Acyltransferase</keyword>
<dbReference type="SUPFAM" id="SSF55048">
    <property type="entry name" value="Probable ACP-binding domain of malonyl-CoA ACP transacylase"/>
    <property type="match status" value="1"/>
</dbReference>
<dbReference type="Gene3D" id="3.40.366.10">
    <property type="entry name" value="Malonyl-Coenzyme A Acyl Carrier Protein, domain 2"/>
    <property type="match status" value="2"/>
</dbReference>
<dbReference type="InterPro" id="IPR016039">
    <property type="entry name" value="Thiolase-like"/>
</dbReference>
<dbReference type="SUPFAM" id="SSF47336">
    <property type="entry name" value="ACP-like"/>
    <property type="match status" value="1"/>
</dbReference>
<dbReference type="PROSITE" id="PS00012">
    <property type="entry name" value="PHOSPHOPANTETHEINE"/>
    <property type="match status" value="1"/>
</dbReference>
<dbReference type="Pfam" id="PF00698">
    <property type="entry name" value="Acyl_transf_1"/>
    <property type="match status" value="1"/>
</dbReference>
<dbReference type="Pfam" id="PF00550">
    <property type="entry name" value="PP-binding"/>
    <property type="match status" value="1"/>
</dbReference>
<feature type="active site" description="Proton donor; for dehydratase activity" evidence="5">
    <location>
        <position position="1610"/>
    </location>
</feature>
<dbReference type="Gene3D" id="3.10.129.110">
    <property type="entry name" value="Polyketide synthase dehydratase"/>
    <property type="match status" value="1"/>
</dbReference>
<dbReference type="Pfam" id="PF02801">
    <property type="entry name" value="Ketoacyl-synt_C"/>
    <property type="match status" value="1"/>
</dbReference>
<dbReference type="EMBL" id="MU865950">
    <property type="protein sequence ID" value="KAK4447396.1"/>
    <property type="molecule type" value="Genomic_DNA"/>
</dbReference>
<dbReference type="GO" id="GO:0044550">
    <property type="term" value="P:secondary metabolite biosynthetic process"/>
    <property type="evidence" value="ECO:0007669"/>
    <property type="project" value="TreeGrafter"/>
</dbReference>
<dbReference type="Gene3D" id="1.10.1200.10">
    <property type="entry name" value="ACP-like"/>
    <property type="match status" value="1"/>
</dbReference>
<dbReference type="InterPro" id="IPR014030">
    <property type="entry name" value="Ketoacyl_synth_N"/>
</dbReference>
<name>A0AAV9GKL4_9PEZI</name>
<dbReference type="InterPro" id="IPR049900">
    <property type="entry name" value="PKS_mFAS_DH"/>
</dbReference>
<protein>
    <recommendedName>
        <fullName evidence="12">Polyketide synthase</fullName>
    </recommendedName>
</protein>
<dbReference type="InterPro" id="IPR050091">
    <property type="entry name" value="PKS_NRPS_Biosynth_Enz"/>
</dbReference>
<dbReference type="SUPFAM" id="SSF52151">
    <property type="entry name" value="FabD/lysophospholipase-like"/>
    <property type="match status" value="1"/>
</dbReference>
<dbReference type="Gene3D" id="3.30.70.3290">
    <property type="match status" value="1"/>
</dbReference>
<dbReference type="PROSITE" id="PS50075">
    <property type="entry name" value="CARRIER"/>
    <property type="match status" value="1"/>
</dbReference>
<keyword evidence="2" id="KW-0597">Phosphoprotein</keyword>
<organism evidence="10 11">
    <name type="scientific">Podospora aff. communis PSN243</name>
    <dbReference type="NCBI Taxonomy" id="3040156"/>
    <lineage>
        <taxon>Eukaryota</taxon>
        <taxon>Fungi</taxon>
        <taxon>Dikarya</taxon>
        <taxon>Ascomycota</taxon>
        <taxon>Pezizomycotina</taxon>
        <taxon>Sordariomycetes</taxon>
        <taxon>Sordariomycetidae</taxon>
        <taxon>Sordariales</taxon>
        <taxon>Podosporaceae</taxon>
        <taxon>Podospora</taxon>
    </lineage>
</organism>
<gene>
    <name evidence="10" type="ORF">QBC34DRAFT_382353</name>
</gene>
<feature type="domain" description="Ketosynthase family 3 (KS3)" evidence="8">
    <location>
        <begin position="444"/>
        <end position="870"/>
    </location>
</feature>
<dbReference type="PANTHER" id="PTHR43775">
    <property type="entry name" value="FATTY ACID SYNTHASE"/>
    <property type="match status" value="1"/>
</dbReference>
<evidence type="ECO:0008006" key="12">
    <source>
        <dbReference type="Google" id="ProtNLM"/>
    </source>
</evidence>
<evidence type="ECO:0000256" key="5">
    <source>
        <dbReference type="PROSITE-ProRule" id="PRU01363"/>
    </source>
</evidence>
<reference evidence="10" key="1">
    <citation type="journal article" date="2023" name="Mol. Phylogenet. Evol.">
        <title>Genome-scale phylogeny and comparative genomics of the fungal order Sordariales.</title>
        <authorList>
            <person name="Hensen N."/>
            <person name="Bonometti L."/>
            <person name="Westerberg I."/>
            <person name="Brannstrom I.O."/>
            <person name="Guillou S."/>
            <person name="Cros-Aarteil S."/>
            <person name="Calhoun S."/>
            <person name="Haridas S."/>
            <person name="Kuo A."/>
            <person name="Mondo S."/>
            <person name="Pangilinan J."/>
            <person name="Riley R."/>
            <person name="LaButti K."/>
            <person name="Andreopoulos B."/>
            <person name="Lipzen A."/>
            <person name="Chen C."/>
            <person name="Yan M."/>
            <person name="Daum C."/>
            <person name="Ng V."/>
            <person name="Clum A."/>
            <person name="Steindorff A."/>
            <person name="Ohm R.A."/>
            <person name="Martin F."/>
            <person name="Silar P."/>
            <person name="Natvig D.O."/>
            <person name="Lalanne C."/>
            <person name="Gautier V."/>
            <person name="Ament-Velasquez S.L."/>
            <person name="Kruys A."/>
            <person name="Hutchinson M.I."/>
            <person name="Powell A.J."/>
            <person name="Barry K."/>
            <person name="Miller A.N."/>
            <person name="Grigoriev I.V."/>
            <person name="Debuchy R."/>
            <person name="Gladieux P."/>
            <person name="Hiltunen Thoren M."/>
            <person name="Johannesson H."/>
        </authorList>
    </citation>
    <scope>NUCLEOTIDE SEQUENCE</scope>
    <source>
        <strain evidence="10">PSN243</strain>
    </source>
</reference>
<feature type="region of interest" description="N-terminal hotdog fold" evidence="5">
    <location>
        <begin position="1375"/>
        <end position="1518"/>
    </location>
</feature>
<dbReference type="GO" id="GO:0031177">
    <property type="term" value="F:phosphopantetheine binding"/>
    <property type="evidence" value="ECO:0007669"/>
    <property type="project" value="InterPro"/>
</dbReference>
<feature type="domain" description="PKS/mFAS DH" evidence="9">
    <location>
        <begin position="1375"/>
        <end position="1708"/>
    </location>
</feature>
<dbReference type="GO" id="GO:0006633">
    <property type="term" value="P:fatty acid biosynthetic process"/>
    <property type="evidence" value="ECO:0007669"/>
    <property type="project" value="TreeGrafter"/>
</dbReference>
<dbReference type="InterPro" id="IPR020841">
    <property type="entry name" value="PKS_Beta-ketoAc_synthase_dom"/>
</dbReference>
<dbReference type="Gene3D" id="3.40.47.10">
    <property type="match status" value="1"/>
</dbReference>
<dbReference type="InterPro" id="IPR016036">
    <property type="entry name" value="Malonyl_transacylase_ACP-bd"/>
</dbReference>
<evidence type="ECO:0000256" key="6">
    <source>
        <dbReference type="SAM" id="MobiDB-lite"/>
    </source>
</evidence>
<dbReference type="SMART" id="SM00825">
    <property type="entry name" value="PKS_KS"/>
    <property type="match status" value="1"/>
</dbReference>
<evidence type="ECO:0000259" key="8">
    <source>
        <dbReference type="PROSITE" id="PS52004"/>
    </source>
</evidence>
<reference evidence="10" key="2">
    <citation type="submission" date="2023-05" db="EMBL/GenBank/DDBJ databases">
        <authorList>
            <consortium name="Lawrence Berkeley National Laboratory"/>
            <person name="Steindorff A."/>
            <person name="Hensen N."/>
            <person name="Bonometti L."/>
            <person name="Westerberg I."/>
            <person name="Brannstrom I.O."/>
            <person name="Guillou S."/>
            <person name="Cros-Aarteil S."/>
            <person name="Calhoun S."/>
            <person name="Haridas S."/>
            <person name="Kuo A."/>
            <person name="Mondo S."/>
            <person name="Pangilinan J."/>
            <person name="Riley R."/>
            <person name="Labutti K."/>
            <person name="Andreopoulos B."/>
            <person name="Lipzen A."/>
            <person name="Chen C."/>
            <person name="Yanf M."/>
            <person name="Daum C."/>
            <person name="Ng V."/>
            <person name="Clum A."/>
            <person name="Ohm R."/>
            <person name="Martin F."/>
            <person name="Silar P."/>
            <person name="Natvig D."/>
            <person name="Lalanne C."/>
            <person name="Gautier V."/>
            <person name="Ament-Velasquez S.L."/>
            <person name="Kruys A."/>
            <person name="Hutchinson M.I."/>
            <person name="Powell A.J."/>
            <person name="Barry K."/>
            <person name="Miller A.N."/>
            <person name="Grigoriev I.V."/>
            <person name="Debuchy R."/>
            <person name="Gladieux P."/>
            <person name="Thoren M.H."/>
            <person name="Johannesson H."/>
        </authorList>
    </citation>
    <scope>NUCLEOTIDE SEQUENCE</scope>
    <source>
        <strain evidence="10">PSN243</strain>
    </source>
</reference>
<dbReference type="InterPro" id="IPR016035">
    <property type="entry name" value="Acyl_Trfase/lysoPLipase"/>
</dbReference>
<proteinExistence type="predicted"/>
<dbReference type="InterPro" id="IPR032088">
    <property type="entry name" value="SAT"/>
</dbReference>
<dbReference type="InterPro" id="IPR036736">
    <property type="entry name" value="ACP-like_sf"/>
</dbReference>
<evidence type="ECO:0000313" key="11">
    <source>
        <dbReference type="Proteomes" id="UP001321760"/>
    </source>
</evidence>
<dbReference type="SUPFAM" id="SSF53901">
    <property type="entry name" value="Thiolase-like"/>
    <property type="match status" value="1"/>
</dbReference>
<dbReference type="InterPro" id="IPR014043">
    <property type="entry name" value="Acyl_transferase_dom"/>
</dbReference>
<comment type="caution">
    <text evidence="10">The sequence shown here is derived from an EMBL/GenBank/DDBJ whole genome shotgun (WGS) entry which is preliminary data.</text>
</comment>
<evidence type="ECO:0000256" key="2">
    <source>
        <dbReference type="ARBA" id="ARBA00022553"/>
    </source>
</evidence>
<sequence>MGSAAELVIDSSEPVTLLFGPHVGVFTKQSMSKFVRQLQHSVHREWILDTTASLTEHFEGLGKEIANIPSSIPGRRQLADLDSWLQYGPDAITSSLDDGNLPSIVVGPLVVLVQLTQYWRYLELTTAAPASELGANTDLQLELVSQQKQQGSEKVESLGFCAGLLAAVAVASAHDKREFQKFGAVAVRLAMLTGALVDAQEIWDRSSGKGGSVSYAVGWRGKKQGEDVARIVKDLSPNAYIAVVYDEGRATITTSQRTAPSLLNRLRACGITTAEIGIKGHIHSPAPERKQHVDRLVGLCQSSPDLQFPNASLLALSTYNNQAEEVSRSGGSNMTEMVLRAILVQQCDWSGTFAAAIQRREKNPFIVTFGLERCIPPSSMRSIGTRQVFFNELASKDLPVFHRVLPTPPSHCPCPPQPPEPVVEPTPPASVCPVMASEHLEFDSDAIAIIGMSVRTAGADDLDEFADMLKTGRSQHETITTGMNRQGLMHDMVFRESPPDGKYYCCILRDANSFDHKFFHRSPRESAAMDPQGRLVLQGAYQAVEQSGYFTAAHDTQQQHIGVYLGSCGIDHEHNTACYEPNSFTATGALRSSISGRVSHYFGWTGPSMTVDTACSSSVVATHMACRSLLSGECTAALAGGCNTIPNMFWFQNLGAGGFISPTGQCKPFDDAADGYCRAEGLGFVFLKKLSRAVRDGDAVLATIASSAVYQNHNSTPLFVPNAPSLSLLFRDVMRQAKVAAHEVSLVEAHGTGTPVGDPAEYDAIRSSLGGPVVGRDRGKVLPIGSVKGHIGHTEGASGVIALIKIVMMMRQSFVPPQASFTKLSRKIDARPDDMMEVVTELRSWDDDHKIALLNNYGACGSNASLVVAGTPGPLRSPVLASGNEELARRYPFWIPGLDARAIARYAAKLQSLLRSCLEDIKIRDISFNMSRQSNRTLPQALVFTCRSTAELQAKLEETATTAETSEADTTLALPRERPVILCFGGQLSTFIGLDRQIFDQAAILRKHLDACDAAITSQGFDGIYTAPDIFSRDPIRDTVKLQTMLFAMQYACSRSWMDCGLQNKIACVIGHSFGEITALCIAGILSLDDAVRLVAGRAQLTRDRWGPDPGAMLAVEADEALVRELLREVNRRLDASSSAVGIACYNGPRNFTLAGTTTAIGELQALMASHSDSGSKFRAIRSKRLDVTNAFHSVLVGGLVDDLGQIGKGLTFHKPTIAVERATENSMEGDELDWTFVPRHMREPVFFNHAVQRLASKYPHAIFLEAGSDSTITAMAARALMTDQKSEGHHFQGVSVTKDHAFDRLSDATVSLWKQGLRVSFWPHHALQTLEYTQLLLPPYQFDKSWRHSLPMKSRKDIVGGTPEQLESPASSDLPLLNFLGYVDGSDATKPARFRINTSSPVYADHVLDNILVQTAPVCPAMLQLHMLTEALASLHPNGADQGDVPEAHDVVLHAPICADPNREVYLDLLPRDHGGTHWQAELSSVAQGTGARPGYTATSGKRTHVEAQLIVRSKEEQHESKEFSRLARLVSHARCLELLGLGPRIDGVEILQGKNIYRAYDPIVQYPEPYRGVKSLVGCGNECAAVVQLPRDPKRGDGSSGRRVALADSFVQVGAMWVNLMTDVSSADMFIAAGCEAFMRSGGAVSDESGDATVWHVYGRHSPQIEAGGCIVGYMTDLFVFDAATGVLTEAMLGVRFTKVTRVSVAKMLVRMTAEESVVRGPAAAGPVGPVLEEAGARARKVETKDKGTKSHGKEEEESIADKVSRLVASVSGVEVNLRELDSAMVDLGIDSLMMMELVREVEVAFGCKLEKDQYVGVDTLREFVSCVEEAVRGKL</sequence>
<dbReference type="SMART" id="SM00823">
    <property type="entry name" value="PKS_PP"/>
    <property type="match status" value="1"/>
</dbReference>
<evidence type="ECO:0000256" key="3">
    <source>
        <dbReference type="ARBA" id="ARBA00022679"/>
    </source>
</evidence>
<dbReference type="PROSITE" id="PS52019">
    <property type="entry name" value="PKS_MFAS_DH"/>
    <property type="match status" value="1"/>
</dbReference>
<dbReference type="InterPro" id="IPR009081">
    <property type="entry name" value="PP-bd_ACP"/>
</dbReference>
<feature type="active site" description="Proton acceptor; for dehydratase activity" evidence="5">
    <location>
        <position position="1407"/>
    </location>
</feature>
<evidence type="ECO:0000259" key="9">
    <source>
        <dbReference type="PROSITE" id="PS52019"/>
    </source>
</evidence>
<dbReference type="InterPro" id="IPR042104">
    <property type="entry name" value="PKS_dehydratase_sf"/>
</dbReference>
<dbReference type="SMART" id="SM00827">
    <property type="entry name" value="PKS_AT"/>
    <property type="match status" value="1"/>
</dbReference>